<feature type="domain" description="ABC transmembrane type-1" evidence="8">
    <location>
        <begin position="98"/>
        <end position="288"/>
    </location>
</feature>
<dbReference type="InterPro" id="IPR035906">
    <property type="entry name" value="MetI-like_sf"/>
</dbReference>
<evidence type="ECO:0000259" key="8">
    <source>
        <dbReference type="PROSITE" id="PS50928"/>
    </source>
</evidence>
<comment type="similarity">
    <text evidence="7">Belongs to the binding-protein-dependent transport system permease family.</text>
</comment>
<keyword evidence="3" id="KW-1003">Cell membrane</keyword>
<keyword evidence="4 7" id="KW-0812">Transmembrane</keyword>
<dbReference type="OrthoDB" id="9812701at2"/>
<evidence type="ECO:0000256" key="7">
    <source>
        <dbReference type="RuleBase" id="RU363032"/>
    </source>
</evidence>
<dbReference type="InterPro" id="IPR000515">
    <property type="entry name" value="MetI-like"/>
</dbReference>
<dbReference type="InterPro" id="IPR050366">
    <property type="entry name" value="BP-dependent_transpt_permease"/>
</dbReference>
<reference evidence="9 10" key="1">
    <citation type="submission" date="2019-01" db="EMBL/GenBank/DDBJ databases">
        <title>Agromyces.</title>
        <authorList>
            <person name="Li J."/>
        </authorList>
    </citation>
    <scope>NUCLEOTIDE SEQUENCE [LARGE SCALE GENOMIC DNA]</scope>
    <source>
        <strain evidence="9 10">DSM 15934</strain>
    </source>
</reference>
<evidence type="ECO:0000313" key="9">
    <source>
        <dbReference type="EMBL" id="RXZ70438.1"/>
    </source>
</evidence>
<proteinExistence type="inferred from homology"/>
<dbReference type="SUPFAM" id="SSF161098">
    <property type="entry name" value="MetI-like"/>
    <property type="match status" value="1"/>
</dbReference>
<comment type="subcellular location">
    <subcellularLocation>
        <location evidence="1 7">Cell membrane</location>
        <topology evidence="1 7">Multi-pass membrane protein</topology>
    </subcellularLocation>
</comment>
<protein>
    <submittedName>
        <fullName evidence="9">ABC transporter permease</fullName>
    </submittedName>
</protein>
<keyword evidence="2 7" id="KW-0813">Transport</keyword>
<dbReference type="EMBL" id="SDPN01000015">
    <property type="protein sequence ID" value="RXZ70438.1"/>
    <property type="molecule type" value="Genomic_DNA"/>
</dbReference>
<feature type="transmembrane region" description="Helical" evidence="7">
    <location>
        <begin position="137"/>
        <end position="157"/>
    </location>
</feature>
<keyword evidence="5 7" id="KW-1133">Transmembrane helix</keyword>
<dbReference type="GO" id="GO:0005886">
    <property type="term" value="C:plasma membrane"/>
    <property type="evidence" value="ECO:0007669"/>
    <property type="project" value="UniProtKB-SubCell"/>
</dbReference>
<dbReference type="PROSITE" id="PS50928">
    <property type="entry name" value="ABC_TM1"/>
    <property type="match status" value="1"/>
</dbReference>
<dbReference type="RefSeq" id="WP_129520717.1">
    <property type="nucleotide sequence ID" value="NZ_SDPN01000015.1"/>
</dbReference>
<evidence type="ECO:0000313" key="10">
    <source>
        <dbReference type="Proteomes" id="UP000293865"/>
    </source>
</evidence>
<feature type="transmembrane region" description="Helical" evidence="7">
    <location>
        <begin position="102"/>
        <end position="125"/>
    </location>
</feature>
<evidence type="ECO:0000256" key="2">
    <source>
        <dbReference type="ARBA" id="ARBA00022448"/>
    </source>
</evidence>
<dbReference type="GO" id="GO:0055085">
    <property type="term" value="P:transmembrane transport"/>
    <property type="evidence" value="ECO:0007669"/>
    <property type="project" value="InterPro"/>
</dbReference>
<sequence length="301" mass="31949">MSQLADLAPAPVPAGRRTPWRRTPWRRTVRSIRFLVPAAMLALLVVIALFPSLFAGLFGNGDPRVCDLRMSGDAPAPGHPFGYDLQGCDVYANVIYGTQSSLAVGVFTTMLATVAAVVLGTIAGYRGGAADWIISRLTDVFLGFPFLLGAIVVLTSIGQRSVLTVSLVLSLFGWPLMARLVRGSVRSVRNADYVRAARTMGIGTGRIISHHVLPNALAPVLVIATITTGSVIVAESSLTYLGIGLEAPAISWGLQLASASSQFLSSPHLLVFPSLFLAVTVLSIISLGDTLRSTLDPRRQQ</sequence>
<keyword evidence="6 7" id="KW-0472">Membrane</keyword>
<comment type="caution">
    <text evidence="9">The sequence shown here is derived from an EMBL/GenBank/DDBJ whole genome shotgun (WGS) entry which is preliminary data.</text>
</comment>
<accession>A0A4Q2KXQ6</accession>
<evidence type="ECO:0000256" key="3">
    <source>
        <dbReference type="ARBA" id="ARBA00022475"/>
    </source>
</evidence>
<feature type="transmembrane region" description="Helical" evidence="7">
    <location>
        <begin position="270"/>
        <end position="291"/>
    </location>
</feature>
<dbReference type="AlphaFoldDB" id="A0A4Q2KXQ6"/>
<name>A0A4Q2KXQ6_9MICO</name>
<dbReference type="Proteomes" id="UP000293865">
    <property type="component" value="Unassembled WGS sequence"/>
</dbReference>
<dbReference type="Pfam" id="PF00528">
    <property type="entry name" value="BPD_transp_1"/>
    <property type="match status" value="1"/>
</dbReference>
<gene>
    <name evidence="9" type="ORF">ESP51_09760</name>
</gene>
<dbReference type="PANTHER" id="PTHR43386">
    <property type="entry name" value="OLIGOPEPTIDE TRANSPORT SYSTEM PERMEASE PROTEIN APPC"/>
    <property type="match status" value="1"/>
</dbReference>
<dbReference type="PANTHER" id="PTHR43386:SF6">
    <property type="entry name" value="ABC TRANSPORTER PERMEASE PROTEIN"/>
    <property type="match status" value="1"/>
</dbReference>
<keyword evidence="10" id="KW-1185">Reference proteome</keyword>
<feature type="transmembrane region" description="Helical" evidence="7">
    <location>
        <begin position="34"/>
        <end position="58"/>
    </location>
</feature>
<evidence type="ECO:0000256" key="6">
    <source>
        <dbReference type="ARBA" id="ARBA00023136"/>
    </source>
</evidence>
<dbReference type="Gene3D" id="1.10.3720.10">
    <property type="entry name" value="MetI-like"/>
    <property type="match status" value="1"/>
</dbReference>
<feature type="transmembrane region" description="Helical" evidence="7">
    <location>
        <begin position="216"/>
        <end position="234"/>
    </location>
</feature>
<evidence type="ECO:0000256" key="1">
    <source>
        <dbReference type="ARBA" id="ARBA00004651"/>
    </source>
</evidence>
<feature type="transmembrane region" description="Helical" evidence="7">
    <location>
        <begin position="163"/>
        <end position="181"/>
    </location>
</feature>
<organism evidence="9 10">
    <name type="scientific">Agromyces albus</name>
    <dbReference type="NCBI Taxonomy" id="205332"/>
    <lineage>
        <taxon>Bacteria</taxon>
        <taxon>Bacillati</taxon>
        <taxon>Actinomycetota</taxon>
        <taxon>Actinomycetes</taxon>
        <taxon>Micrococcales</taxon>
        <taxon>Microbacteriaceae</taxon>
        <taxon>Agromyces</taxon>
    </lineage>
</organism>
<evidence type="ECO:0000256" key="5">
    <source>
        <dbReference type="ARBA" id="ARBA00022989"/>
    </source>
</evidence>
<evidence type="ECO:0000256" key="4">
    <source>
        <dbReference type="ARBA" id="ARBA00022692"/>
    </source>
</evidence>
<dbReference type="CDD" id="cd06261">
    <property type="entry name" value="TM_PBP2"/>
    <property type="match status" value="1"/>
</dbReference>